<reference evidence="1 2" key="1">
    <citation type="submission" date="2020-08" db="EMBL/GenBank/DDBJ databases">
        <title>Genomic Encyclopedia of Type Strains, Phase III (KMG-III): the genomes of soil and plant-associated and newly described type strains.</title>
        <authorList>
            <person name="Whitman W."/>
        </authorList>
    </citation>
    <scope>NUCLEOTIDE SEQUENCE [LARGE SCALE GENOMIC DNA]</scope>
    <source>
        <strain evidence="1 2">CECT 8075</strain>
    </source>
</reference>
<dbReference type="Proteomes" id="UP000536179">
    <property type="component" value="Unassembled WGS sequence"/>
</dbReference>
<gene>
    <name evidence="1" type="ORF">FHS27_001082</name>
</gene>
<dbReference type="EMBL" id="JACHXU010000003">
    <property type="protein sequence ID" value="MBB3205282.1"/>
    <property type="molecule type" value="Genomic_DNA"/>
</dbReference>
<dbReference type="AlphaFoldDB" id="A0A7W5H3G8"/>
<protein>
    <submittedName>
        <fullName evidence="1">Uncharacterized protein</fullName>
    </submittedName>
</protein>
<dbReference type="SUPFAM" id="SSF48431">
    <property type="entry name" value="Lipovitellin-phosvitin complex, superhelical domain"/>
    <property type="match status" value="1"/>
</dbReference>
<name>A0A7W5H3G8_9BACT</name>
<evidence type="ECO:0000313" key="2">
    <source>
        <dbReference type="Proteomes" id="UP000536179"/>
    </source>
</evidence>
<dbReference type="RefSeq" id="WP_184302638.1">
    <property type="nucleotide sequence ID" value="NZ_JACHXU010000003.1"/>
</dbReference>
<dbReference type="InterPro" id="IPR011030">
    <property type="entry name" value="Lipovitellin_superhlx_dom"/>
</dbReference>
<comment type="caution">
    <text evidence="1">The sequence shown here is derived from an EMBL/GenBank/DDBJ whole genome shotgun (WGS) entry which is preliminary data.</text>
</comment>
<keyword evidence="2" id="KW-1185">Reference proteome</keyword>
<proteinExistence type="predicted"/>
<sequence>MQFKQSAMTPRHRSWFRSVITMTVIGSLVVSSTLSRTAVACPFCSAVAQTLRQEMEAMDAVVIASAMQSDATRNADTGEVEMKIAMVLKGEDHVAAGQTVKAVYFGDIAKGRRFLLSGVDPSDMQWSCLPLTPRAEQYIVRIPEIAEKDDAERLLFYMDYLQDEDSMLSRDAYDEFAVAPYAALQKIEPKMDHDQLVEWISDDSLSPDRKRLYLTMLGVCGDKDDLPMLEEMLRSTQKTARTGLDALIACYLTLAGEPGLELVNEEFLVNRQASYADTYAAIMAIRFHGTEGGVIARSALVESLHAILDREDLADLVIPDLARWQDWSQVDKLKQLFLNADAENNWVRVPVVNYLRACPKPEAAEAMEELKKVDPDSVRRANTFFAVPKPAADTVQPSKQ</sequence>
<organism evidence="1 2">
    <name type="scientific">Aporhodopirellula rubra</name>
    <dbReference type="NCBI Taxonomy" id="980271"/>
    <lineage>
        <taxon>Bacteria</taxon>
        <taxon>Pseudomonadati</taxon>
        <taxon>Planctomycetota</taxon>
        <taxon>Planctomycetia</taxon>
        <taxon>Pirellulales</taxon>
        <taxon>Pirellulaceae</taxon>
        <taxon>Aporhodopirellula</taxon>
    </lineage>
</organism>
<accession>A0A7W5H3G8</accession>
<evidence type="ECO:0000313" key="1">
    <source>
        <dbReference type="EMBL" id="MBB3205282.1"/>
    </source>
</evidence>